<sequence>MVRVGGGWMALDEFLVKNDPCRVQHPGLKILRSDSSSSISSPRGRTNLELREKFILPEGASQGLAAFRSRGRRSKPGSRNASPTRSSSSASHSGASLPSAPSTPATPTASASSRVILNAPWGFCVNFYATANSGVIMAVLSRVILQGAASGFKLKRPTFHSSRGSLTGENGGTPHSSKRTGRSFCLLRHFRHTKAAQQWSQTFQDPNNIKEDPQLKDPRVYKEVNPAAET</sequence>
<name>A0ABV0Q3I4_9TELE</name>
<dbReference type="Pfam" id="PF02187">
    <property type="entry name" value="GAS2"/>
    <property type="match status" value="1"/>
</dbReference>
<feature type="region of interest" description="Disordered" evidence="4">
    <location>
        <begin position="157"/>
        <end position="180"/>
    </location>
</feature>
<evidence type="ECO:0000259" key="5">
    <source>
        <dbReference type="PROSITE" id="PS51460"/>
    </source>
</evidence>
<evidence type="ECO:0000256" key="4">
    <source>
        <dbReference type="SAM" id="MobiDB-lite"/>
    </source>
</evidence>
<evidence type="ECO:0000256" key="2">
    <source>
        <dbReference type="ARBA" id="ARBA00022490"/>
    </source>
</evidence>
<dbReference type="Gene3D" id="3.30.920.20">
    <property type="entry name" value="Gas2-like domain"/>
    <property type="match status" value="1"/>
</dbReference>
<dbReference type="Proteomes" id="UP001434883">
    <property type="component" value="Unassembled WGS sequence"/>
</dbReference>
<comment type="subcellular location">
    <subcellularLocation>
        <location evidence="1">Cytoplasm</location>
        <location evidence="1">Cytoskeleton</location>
    </subcellularLocation>
</comment>
<feature type="compositionally biased region" description="Polar residues" evidence="4">
    <location>
        <begin position="198"/>
        <end position="207"/>
    </location>
</feature>
<keyword evidence="3" id="KW-0206">Cytoskeleton</keyword>
<gene>
    <name evidence="6" type="ORF">XENOCAPTIV_026477</name>
</gene>
<dbReference type="PROSITE" id="PS51460">
    <property type="entry name" value="GAR"/>
    <property type="match status" value="1"/>
</dbReference>
<feature type="compositionally biased region" description="Low complexity" evidence="4">
    <location>
        <begin position="77"/>
        <end position="109"/>
    </location>
</feature>
<keyword evidence="7" id="KW-1185">Reference proteome</keyword>
<evidence type="ECO:0000256" key="1">
    <source>
        <dbReference type="ARBA" id="ARBA00004245"/>
    </source>
</evidence>
<organism evidence="6 7">
    <name type="scientific">Xenoophorus captivus</name>
    <dbReference type="NCBI Taxonomy" id="1517983"/>
    <lineage>
        <taxon>Eukaryota</taxon>
        <taxon>Metazoa</taxon>
        <taxon>Chordata</taxon>
        <taxon>Craniata</taxon>
        <taxon>Vertebrata</taxon>
        <taxon>Euteleostomi</taxon>
        <taxon>Actinopterygii</taxon>
        <taxon>Neopterygii</taxon>
        <taxon>Teleostei</taxon>
        <taxon>Neoteleostei</taxon>
        <taxon>Acanthomorphata</taxon>
        <taxon>Ovalentaria</taxon>
        <taxon>Atherinomorphae</taxon>
        <taxon>Cyprinodontiformes</taxon>
        <taxon>Goodeidae</taxon>
        <taxon>Xenoophorus</taxon>
    </lineage>
</organism>
<accession>A0ABV0Q3I4</accession>
<dbReference type="SUPFAM" id="SSF143575">
    <property type="entry name" value="GAS2 domain-like"/>
    <property type="match status" value="1"/>
</dbReference>
<evidence type="ECO:0000313" key="6">
    <source>
        <dbReference type="EMBL" id="MEQ2190351.1"/>
    </source>
</evidence>
<feature type="region of interest" description="Disordered" evidence="4">
    <location>
        <begin position="198"/>
        <end position="230"/>
    </location>
</feature>
<feature type="compositionally biased region" description="Basic and acidic residues" evidence="4">
    <location>
        <begin position="208"/>
        <end position="222"/>
    </location>
</feature>
<keyword evidence="2" id="KW-0963">Cytoplasm</keyword>
<dbReference type="EMBL" id="JAHRIN010000006">
    <property type="protein sequence ID" value="MEQ2190351.1"/>
    <property type="molecule type" value="Genomic_DNA"/>
</dbReference>
<dbReference type="InterPro" id="IPR003108">
    <property type="entry name" value="GAR_dom"/>
</dbReference>
<comment type="caution">
    <text evidence="6">The sequence shown here is derived from an EMBL/GenBank/DDBJ whole genome shotgun (WGS) entry which is preliminary data.</text>
</comment>
<reference evidence="6 7" key="1">
    <citation type="submission" date="2021-06" db="EMBL/GenBank/DDBJ databases">
        <authorList>
            <person name="Palmer J.M."/>
        </authorList>
    </citation>
    <scope>NUCLEOTIDE SEQUENCE [LARGE SCALE GENOMIC DNA]</scope>
    <source>
        <strain evidence="6 7">XC_2019</strain>
        <tissue evidence="6">Muscle</tissue>
    </source>
</reference>
<dbReference type="InterPro" id="IPR036534">
    <property type="entry name" value="GAR_dom_sf"/>
</dbReference>
<proteinExistence type="predicted"/>
<feature type="region of interest" description="Disordered" evidence="4">
    <location>
        <begin position="65"/>
        <end position="109"/>
    </location>
</feature>
<feature type="domain" description="GAR" evidence="5">
    <location>
        <begin position="1"/>
        <end position="22"/>
    </location>
</feature>
<feature type="compositionally biased region" description="Polar residues" evidence="4">
    <location>
        <begin position="159"/>
        <end position="168"/>
    </location>
</feature>
<protein>
    <recommendedName>
        <fullName evidence="5">GAR domain-containing protein</fullName>
    </recommendedName>
</protein>
<evidence type="ECO:0000313" key="7">
    <source>
        <dbReference type="Proteomes" id="UP001434883"/>
    </source>
</evidence>
<evidence type="ECO:0000256" key="3">
    <source>
        <dbReference type="ARBA" id="ARBA00023212"/>
    </source>
</evidence>